<evidence type="ECO:0000313" key="2">
    <source>
        <dbReference type="Proteomes" id="UP001057402"/>
    </source>
</evidence>
<keyword evidence="2" id="KW-1185">Reference proteome</keyword>
<sequence length="213" mass="22952">MESSTLSLAFVVISCLPCPCFSATFPAAVLRKAADVLANARFTSMALTLELVSETSALPESSSLTIFSPNDAAFSHSGQPTLSLLRLHFCPSSLSSGFLRSLPFGTEIPTTLWNGSLVVSSFPSDADFTLNGVKIDRSPLYSDEALMVYGISDFFDPNFQVSQPLQGTTPDLRCALRIKDGKRTGSDFPGRNAFDGAVKVYEKRRVLCNGFVS</sequence>
<proteinExistence type="predicted"/>
<comment type="caution">
    <text evidence="1">The sequence shown here is derived from an EMBL/GenBank/DDBJ whole genome shotgun (WGS) entry which is preliminary data.</text>
</comment>
<accession>A0ACB9R2B9</accession>
<gene>
    <name evidence="1" type="ORF">MLD38_011391</name>
</gene>
<evidence type="ECO:0000313" key="1">
    <source>
        <dbReference type="EMBL" id="KAI4373246.1"/>
    </source>
</evidence>
<dbReference type="Proteomes" id="UP001057402">
    <property type="component" value="Chromosome 4"/>
</dbReference>
<reference evidence="2" key="1">
    <citation type="journal article" date="2023" name="Front. Plant Sci.">
        <title>Chromosomal-level genome assembly of Melastoma candidum provides insights into trichome evolution.</title>
        <authorList>
            <person name="Zhong Y."/>
            <person name="Wu W."/>
            <person name="Sun C."/>
            <person name="Zou P."/>
            <person name="Liu Y."/>
            <person name="Dai S."/>
            <person name="Zhou R."/>
        </authorList>
    </citation>
    <scope>NUCLEOTIDE SEQUENCE [LARGE SCALE GENOMIC DNA]</scope>
</reference>
<organism evidence="1 2">
    <name type="scientific">Melastoma candidum</name>
    <dbReference type="NCBI Taxonomy" id="119954"/>
    <lineage>
        <taxon>Eukaryota</taxon>
        <taxon>Viridiplantae</taxon>
        <taxon>Streptophyta</taxon>
        <taxon>Embryophyta</taxon>
        <taxon>Tracheophyta</taxon>
        <taxon>Spermatophyta</taxon>
        <taxon>Magnoliopsida</taxon>
        <taxon>eudicotyledons</taxon>
        <taxon>Gunneridae</taxon>
        <taxon>Pentapetalae</taxon>
        <taxon>rosids</taxon>
        <taxon>malvids</taxon>
        <taxon>Myrtales</taxon>
        <taxon>Melastomataceae</taxon>
        <taxon>Melastomatoideae</taxon>
        <taxon>Melastomateae</taxon>
        <taxon>Melastoma</taxon>
    </lineage>
</organism>
<protein>
    <submittedName>
        <fullName evidence="1">Uncharacterized protein</fullName>
    </submittedName>
</protein>
<name>A0ACB9R2B9_9MYRT</name>
<dbReference type="EMBL" id="CM042883">
    <property type="protein sequence ID" value="KAI4373246.1"/>
    <property type="molecule type" value="Genomic_DNA"/>
</dbReference>